<sequence length="54" mass="5903">MGEFPGADQCEPRRGRPHQRRGSRGTGFMAANLPPGTDDPGARRSRSPVRVVTR</sequence>
<feature type="region of interest" description="Disordered" evidence="1">
    <location>
        <begin position="1"/>
        <end position="54"/>
    </location>
</feature>
<evidence type="ECO:0000313" key="3">
    <source>
        <dbReference type="Proteomes" id="UP000019277"/>
    </source>
</evidence>
<reference evidence="2 3" key="1">
    <citation type="journal article" date="2014" name="Genome Announc.">
        <title>Draft Genome Sequence of the Antitrypanosomally Active Sponge-Associated Bacterium Actinokineospora sp. Strain EG49.</title>
        <authorList>
            <person name="Harjes J."/>
            <person name="Ryu T."/>
            <person name="Abdelmohsen U.R."/>
            <person name="Moitinho-Silva L."/>
            <person name="Horn H."/>
            <person name="Ravasi T."/>
            <person name="Hentschel U."/>
        </authorList>
    </citation>
    <scope>NUCLEOTIDE SEQUENCE [LARGE SCALE GENOMIC DNA]</scope>
    <source>
        <strain evidence="2 3">EG49</strain>
    </source>
</reference>
<dbReference type="Proteomes" id="UP000019277">
    <property type="component" value="Unassembled WGS sequence"/>
</dbReference>
<name>W7J3N4_9PSEU</name>
<evidence type="ECO:0000256" key="1">
    <source>
        <dbReference type="SAM" id="MobiDB-lite"/>
    </source>
</evidence>
<keyword evidence="3" id="KW-1185">Reference proteome</keyword>
<dbReference type="AlphaFoldDB" id="W7J3N4"/>
<gene>
    <name evidence="2" type="ORF">UO65_1045</name>
</gene>
<proteinExistence type="predicted"/>
<feature type="compositionally biased region" description="Basic residues" evidence="1">
    <location>
        <begin position="43"/>
        <end position="54"/>
    </location>
</feature>
<organism evidence="2 3">
    <name type="scientific">Actinokineospora spheciospongiae</name>
    <dbReference type="NCBI Taxonomy" id="909613"/>
    <lineage>
        <taxon>Bacteria</taxon>
        <taxon>Bacillati</taxon>
        <taxon>Actinomycetota</taxon>
        <taxon>Actinomycetes</taxon>
        <taxon>Pseudonocardiales</taxon>
        <taxon>Pseudonocardiaceae</taxon>
        <taxon>Actinokineospora</taxon>
    </lineage>
</organism>
<accession>W7J3N4</accession>
<protein>
    <submittedName>
        <fullName evidence="2">Uncharacterized protein</fullName>
    </submittedName>
</protein>
<comment type="caution">
    <text evidence="2">The sequence shown here is derived from an EMBL/GenBank/DDBJ whole genome shotgun (WGS) entry which is preliminary data.</text>
</comment>
<dbReference type="EMBL" id="AYXG01000042">
    <property type="protein sequence ID" value="EWC63591.1"/>
    <property type="molecule type" value="Genomic_DNA"/>
</dbReference>
<evidence type="ECO:0000313" key="2">
    <source>
        <dbReference type="EMBL" id="EWC63591.1"/>
    </source>
</evidence>